<dbReference type="EMBL" id="BARV01027578">
    <property type="protein sequence ID" value="GAI38885.1"/>
    <property type="molecule type" value="Genomic_DNA"/>
</dbReference>
<sequence length="184" mass="20048">RPTPEKFAHLRRWVEPVKRDIKITSIAEMTDIDQQLEQNANLFVDNIISRVIAQLIGKYGKGFVTLEATEDGHLITQNERESKTNISVAIAFNDGADETIVAGVAGVTIKITSIMFTVAGETNIKFKDGTDDLTGPMDFGGTDEPRGAVITQGFLPWTITTGRSFIIESSEAVQVSGVLTGYLD</sequence>
<evidence type="ECO:0000313" key="1">
    <source>
        <dbReference type="EMBL" id="GAI38885.1"/>
    </source>
</evidence>
<comment type="caution">
    <text evidence="1">The sequence shown here is derived from an EMBL/GenBank/DDBJ whole genome shotgun (WGS) entry which is preliminary data.</text>
</comment>
<protein>
    <submittedName>
        <fullName evidence="1">Uncharacterized protein</fullName>
    </submittedName>
</protein>
<proteinExistence type="predicted"/>
<accession>X1PIL8</accession>
<reference evidence="1" key="1">
    <citation type="journal article" date="2014" name="Front. Microbiol.">
        <title>High frequency of phylogenetically diverse reductive dehalogenase-homologous genes in deep subseafloor sedimentary metagenomes.</title>
        <authorList>
            <person name="Kawai M."/>
            <person name="Futagami T."/>
            <person name="Toyoda A."/>
            <person name="Takaki Y."/>
            <person name="Nishi S."/>
            <person name="Hori S."/>
            <person name="Arai W."/>
            <person name="Tsubouchi T."/>
            <person name="Morono Y."/>
            <person name="Uchiyama I."/>
            <person name="Ito T."/>
            <person name="Fujiyama A."/>
            <person name="Inagaki F."/>
            <person name="Takami H."/>
        </authorList>
    </citation>
    <scope>NUCLEOTIDE SEQUENCE</scope>
    <source>
        <strain evidence="1">Expedition CK06-06</strain>
    </source>
</reference>
<feature type="non-terminal residue" evidence="1">
    <location>
        <position position="1"/>
    </location>
</feature>
<name>X1PIL8_9ZZZZ</name>
<organism evidence="1">
    <name type="scientific">marine sediment metagenome</name>
    <dbReference type="NCBI Taxonomy" id="412755"/>
    <lineage>
        <taxon>unclassified sequences</taxon>
        <taxon>metagenomes</taxon>
        <taxon>ecological metagenomes</taxon>
    </lineage>
</organism>
<gene>
    <name evidence="1" type="ORF">S06H3_44353</name>
</gene>
<dbReference type="AlphaFoldDB" id="X1PIL8"/>